<proteinExistence type="predicted"/>
<protein>
    <recommendedName>
        <fullName evidence="4">Milk protein</fullName>
    </recommendedName>
</protein>
<dbReference type="InterPro" id="IPR012674">
    <property type="entry name" value="Calycin"/>
</dbReference>
<evidence type="ECO:0000313" key="2">
    <source>
        <dbReference type="EMBL" id="KAJ9590364.1"/>
    </source>
</evidence>
<reference evidence="2" key="2">
    <citation type="submission" date="2023-05" db="EMBL/GenBank/DDBJ databases">
        <authorList>
            <person name="Fouks B."/>
        </authorList>
    </citation>
    <scope>NUCLEOTIDE SEQUENCE</scope>
    <source>
        <strain evidence="2">Stay&amp;Tobe</strain>
        <tissue evidence="2">Testes</tissue>
    </source>
</reference>
<comment type="caution">
    <text evidence="2">The sequence shown here is derived from an EMBL/GenBank/DDBJ whole genome shotgun (WGS) entry which is preliminary data.</text>
</comment>
<dbReference type="Gene3D" id="2.40.128.20">
    <property type="match status" value="2"/>
</dbReference>
<evidence type="ECO:0000313" key="3">
    <source>
        <dbReference type="Proteomes" id="UP001233999"/>
    </source>
</evidence>
<evidence type="ECO:0008006" key="4">
    <source>
        <dbReference type="Google" id="ProtNLM"/>
    </source>
</evidence>
<dbReference type="EMBL" id="JASPKZ010004223">
    <property type="protein sequence ID" value="KAJ9590364.1"/>
    <property type="molecule type" value="Genomic_DNA"/>
</dbReference>
<dbReference type="SUPFAM" id="SSF50814">
    <property type="entry name" value="Lipocalins"/>
    <property type="match status" value="2"/>
</dbReference>
<keyword evidence="1" id="KW-0732">Signal</keyword>
<reference evidence="2" key="1">
    <citation type="journal article" date="2023" name="IScience">
        <title>Live-bearing cockroach genome reveals convergent evolutionary mechanisms linked to viviparity in insects and beyond.</title>
        <authorList>
            <person name="Fouks B."/>
            <person name="Harrison M.C."/>
            <person name="Mikhailova A.A."/>
            <person name="Marchal E."/>
            <person name="English S."/>
            <person name="Carruthers M."/>
            <person name="Jennings E.C."/>
            <person name="Chiamaka E.L."/>
            <person name="Frigard R.A."/>
            <person name="Pippel M."/>
            <person name="Attardo G.M."/>
            <person name="Benoit J.B."/>
            <person name="Bornberg-Bauer E."/>
            <person name="Tobe S.S."/>
        </authorList>
    </citation>
    <scope>NUCLEOTIDE SEQUENCE</scope>
    <source>
        <strain evidence="2">Stay&amp;Tobe</strain>
    </source>
</reference>
<feature type="signal peptide" evidence="1">
    <location>
        <begin position="1"/>
        <end position="31"/>
    </location>
</feature>
<keyword evidence="3" id="KW-1185">Reference proteome</keyword>
<organism evidence="2 3">
    <name type="scientific">Diploptera punctata</name>
    <name type="common">Pacific beetle cockroach</name>
    <dbReference type="NCBI Taxonomy" id="6984"/>
    <lineage>
        <taxon>Eukaryota</taxon>
        <taxon>Metazoa</taxon>
        <taxon>Ecdysozoa</taxon>
        <taxon>Arthropoda</taxon>
        <taxon>Hexapoda</taxon>
        <taxon>Insecta</taxon>
        <taxon>Pterygota</taxon>
        <taxon>Neoptera</taxon>
        <taxon>Polyneoptera</taxon>
        <taxon>Dictyoptera</taxon>
        <taxon>Blattodea</taxon>
        <taxon>Blaberoidea</taxon>
        <taxon>Blaberidae</taxon>
        <taxon>Diplopterinae</taxon>
        <taxon>Diploptera</taxon>
    </lineage>
</organism>
<name>A0AAD8A0R1_DIPPU</name>
<feature type="chain" id="PRO_5042271085" description="Milk protein" evidence="1">
    <location>
        <begin position="32"/>
        <end position="370"/>
    </location>
</feature>
<sequence length="370" mass="42079">MSKNKSTLILSTKHKMKVVLIFITAILLANAEKPCPPENVKVPPRALVGKWYLRSASPDIFELVSNVTEVYSAHGNHYYGNVTDVSHKHGPETHRVNLTVSGSTLKFKMNDTHDYDTDYQILAVDKDYFIFYGYPKAIPSGLALIHYRQPCPKEDILKKVKKDLKNVCLDYKNFACICINTGFQLYPVTFNQNTSTKHKMKVVLIFIAAILLANAEKPCPPEDLEVPPRAFVGKWYLRSASPDIFENVTNITEVYSARGNDYFGNVTEESPEYGQELHRVNLTFSGKNLTLKINDTHEYDTENQILAVDKDYVISYVYPEAVPSGLALIHYRQPCPKEDVIKRVKKALKDVCLDYKYFGNDTSVPCDYKE</sequence>
<evidence type="ECO:0000256" key="1">
    <source>
        <dbReference type="SAM" id="SignalP"/>
    </source>
</evidence>
<accession>A0AAD8A0R1</accession>
<dbReference type="Proteomes" id="UP001233999">
    <property type="component" value="Unassembled WGS sequence"/>
</dbReference>
<dbReference type="AlphaFoldDB" id="A0AAD8A0R1"/>
<gene>
    <name evidence="2" type="ORF">L9F63_016601</name>
</gene>